<dbReference type="GO" id="GO:0009378">
    <property type="term" value="F:four-way junction helicase activity"/>
    <property type="evidence" value="ECO:0007669"/>
    <property type="project" value="TreeGrafter"/>
</dbReference>
<dbReference type="EC" id="5.6.2.4" evidence="8"/>
<feature type="domain" description="Helicase C-terminal" evidence="11">
    <location>
        <begin position="242"/>
        <end position="388"/>
    </location>
</feature>
<dbReference type="GO" id="GO:0043590">
    <property type="term" value="C:bacterial nucleoid"/>
    <property type="evidence" value="ECO:0007669"/>
    <property type="project" value="TreeGrafter"/>
</dbReference>
<keyword evidence="4" id="KW-0067">ATP-binding</keyword>
<feature type="domain" description="Helicase ATP-binding" evidence="10">
    <location>
        <begin position="38"/>
        <end position="213"/>
    </location>
</feature>
<evidence type="ECO:0000256" key="3">
    <source>
        <dbReference type="ARBA" id="ARBA00022801"/>
    </source>
</evidence>
<dbReference type="PROSITE" id="PS51194">
    <property type="entry name" value="HELICASE_CTER"/>
    <property type="match status" value="1"/>
</dbReference>
<reference evidence="13" key="1">
    <citation type="submission" date="2016-10" db="EMBL/GenBank/DDBJ databases">
        <authorList>
            <person name="Varghese N."/>
            <person name="Submissions S."/>
        </authorList>
    </citation>
    <scope>NUCLEOTIDE SEQUENCE [LARGE SCALE GENOMIC DNA]</scope>
    <source>
        <strain evidence="13">DSM 44208</strain>
    </source>
</reference>
<name>A0A1I5SM67_9ACTN</name>
<evidence type="ECO:0000259" key="10">
    <source>
        <dbReference type="PROSITE" id="PS51192"/>
    </source>
</evidence>
<dbReference type="Proteomes" id="UP000198857">
    <property type="component" value="Unassembled WGS sequence"/>
</dbReference>
<evidence type="ECO:0000256" key="7">
    <source>
        <dbReference type="ARBA" id="ARBA00034617"/>
    </source>
</evidence>
<dbReference type="OrthoDB" id="9760034at2"/>
<protein>
    <recommendedName>
        <fullName evidence="8">DNA 3'-5' helicase</fullName>
        <ecNumber evidence="8">5.6.2.4</ecNumber>
    </recommendedName>
</protein>
<dbReference type="RefSeq" id="WP_091113576.1">
    <property type="nucleotide sequence ID" value="NZ_FOWQ01000007.1"/>
</dbReference>
<dbReference type="SMART" id="SM00487">
    <property type="entry name" value="DEXDc"/>
    <property type="match status" value="1"/>
</dbReference>
<dbReference type="InterPro" id="IPR011545">
    <property type="entry name" value="DEAD/DEAH_box_helicase_dom"/>
</dbReference>
<dbReference type="GO" id="GO:0005524">
    <property type="term" value="F:ATP binding"/>
    <property type="evidence" value="ECO:0007669"/>
    <property type="project" value="UniProtKB-KW"/>
</dbReference>
<comment type="similarity">
    <text evidence="1">Belongs to the helicase family. RecQ subfamily.</text>
</comment>
<evidence type="ECO:0000313" key="13">
    <source>
        <dbReference type="Proteomes" id="UP000198857"/>
    </source>
</evidence>
<sequence>MSTAAPTSALATEALEVLRELTGRPDAAFREGQDAAVAALVERSERALVVQRTGWGKSAVYFVSTALLRRRGAGPTLLVSPLLALMRDQVAAAARAGIRAVEISSANATEWDDVAQALAADDVDVLLVSPERLTNPRFREEQLPGLVARCGLLVVDEAHCVSDWGHDFRPDYRRIRDLLGTLPAGTPVLATTATANERVVADVAEQLGAGGVGVTTVRGPLARDSLRLGVLRLPTDRARLAWLAAHLGDLPGSGIVYALTVSAAEETASLLRDAGHDVRAYTGRLDDADRKDAEEALRENRVKALVATSALGMGFDKPDLGFVVHLGAPSSPVSYYQQVGRAGRAVEHADVLLLPGPEDLAIWQWFATSSMPREDHAAAVLSAMADAKAWSVARLETVADVRRSRLELLLKVLAVDGAVERVQGGWRSTGRPWVYDADRYARVARTREAEQRAMIAYARPVEEAGCRMAFLQEALDDPTAAPCGRCDVCAGPWYPTEVPAGAAEAASAALDRPGVELAPRAQWPTGADRLGVPVKGKIAPAEQVDPGRAVARLTDLGWGQRLRTLLGDDGVGGTVTLDLEAPGIEEDPDAAFDSKDPAAPHDSQARRGPLQRGRDVPPDDELLRACGRVLGAWDWAERPAAVVAVPSRRRPRLVAGVAQGLARMGRLPYLGELSLSHGGPTGGPGGNSAFRLAGVWQRLVVGPELRARLDELGPVPVLLVDDLADSRWTMTVAGRELRLAGASRVLPFALALTA</sequence>
<dbReference type="InterPro" id="IPR014001">
    <property type="entry name" value="Helicase_ATP-bd"/>
</dbReference>
<evidence type="ECO:0000256" key="4">
    <source>
        <dbReference type="ARBA" id="ARBA00022840"/>
    </source>
</evidence>
<evidence type="ECO:0000256" key="2">
    <source>
        <dbReference type="ARBA" id="ARBA00022741"/>
    </source>
</evidence>
<dbReference type="SUPFAM" id="SSF52540">
    <property type="entry name" value="P-loop containing nucleoside triphosphate hydrolases"/>
    <property type="match status" value="1"/>
</dbReference>
<dbReference type="InterPro" id="IPR029057">
    <property type="entry name" value="PRTase-like"/>
</dbReference>
<dbReference type="PROSITE" id="PS00690">
    <property type="entry name" value="DEAH_ATP_HELICASE"/>
    <property type="match status" value="1"/>
</dbReference>
<evidence type="ECO:0000259" key="11">
    <source>
        <dbReference type="PROSITE" id="PS51194"/>
    </source>
</evidence>
<dbReference type="SUPFAM" id="SSF53271">
    <property type="entry name" value="PRTase-like"/>
    <property type="match status" value="1"/>
</dbReference>
<keyword evidence="6" id="KW-0413">Isomerase</keyword>
<dbReference type="AlphaFoldDB" id="A0A1I5SM67"/>
<dbReference type="GO" id="GO:0043138">
    <property type="term" value="F:3'-5' DNA helicase activity"/>
    <property type="evidence" value="ECO:0007669"/>
    <property type="project" value="UniProtKB-EC"/>
</dbReference>
<dbReference type="GO" id="GO:0003677">
    <property type="term" value="F:DNA binding"/>
    <property type="evidence" value="ECO:0007669"/>
    <property type="project" value="UniProtKB-KW"/>
</dbReference>
<dbReference type="STRING" id="1523247.SAMN05660464_4058"/>
<evidence type="ECO:0000256" key="1">
    <source>
        <dbReference type="ARBA" id="ARBA00005446"/>
    </source>
</evidence>
<dbReference type="Gene3D" id="3.40.50.300">
    <property type="entry name" value="P-loop containing nucleotide triphosphate hydrolases"/>
    <property type="match status" value="2"/>
</dbReference>
<organism evidence="12 13">
    <name type="scientific">Geodermatophilus dictyosporus</name>
    <dbReference type="NCBI Taxonomy" id="1523247"/>
    <lineage>
        <taxon>Bacteria</taxon>
        <taxon>Bacillati</taxon>
        <taxon>Actinomycetota</taxon>
        <taxon>Actinomycetes</taxon>
        <taxon>Geodermatophilales</taxon>
        <taxon>Geodermatophilaceae</taxon>
        <taxon>Geodermatophilus</taxon>
    </lineage>
</organism>
<dbReference type="InterPro" id="IPR027417">
    <property type="entry name" value="P-loop_NTPase"/>
</dbReference>
<keyword evidence="5" id="KW-0238">DNA-binding</keyword>
<dbReference type="GO" id="GO:0006281">
    <property type="term" value="P:DNA repair"/>
    <property type="evidence" value="ECO:0007669"/>
    <property type="project" value="TreeGrafter"/>
</dbReference>
<dbReference type="PROSITE" id="PS51192">
    <property type="entry name" value="HELICASE_ATP_BIND_1"/>
    <property type="match status" value="1"/>
</dbReference>
<dbReference type="Pfam" id="PF00271">
    <property type="entry name" value="Helicase_C"/>
    <property type="match status" value="1"/>
</dbReference>
<dbReference type="PANTHER" id="PTHR13710">
    <property type="entry name" value="DNA HELICASE RECQ FAMILY MEMBER"/>
    <property type="match status" value="1"/>
</dbReference>
<dbReference type="InterPro" id="IPR002464">
    <property type="entry name" value="DNA/RNA_helicase_DEAH_CS"/>
</dbReference>
<gene>
    <name evidence="12" type="ORF">SAMN05660464_4058</name>
</gene>
<accession>A0A1I5SM67</accession>
<dbReference type="GO" id="GO:0030894">
    <property type="term" value="C:replisome"/>
    <property type="evidence" value="ECO:0007669"/>
    <property type="project" value="TreeGrafter"/>
</dbReference>
<keyword evidence="3" id="KW-0378">Hydrolase</keyword>
<comment type="catalytic activity">
    <reaction evidence="7">
        <text>Couples ATP hydrolysis with the unwinding of duplex DNA by translocating in the 3'-5' direction.</text>
        <dbReference type="EC" id="5.6.2.4"/>
    </reaction>
</comment>
<proteinExistence type="inferred from homology"/>
<keyword evidence="12" id="KW-0347">Helicase</keyword>
<evidence type="ECO:0000256" key="9">
    <source>
        <dbReference type="SAM" id="MobiDB-lite"/>
    </source>
</evidence>
<dbReference type="GO" id="GO:0016787">
    <property type="term" value="F:hydrolase activity"/>
    <property type="evidence" value="ECO:0007669"/>
    <property type="project" value="UniProtKB-KW"/>
</dbReference>
<keyword evidence="13" id="KW-1185">Reference proteome</keyword>
<dbReference type="Pfam" id="PF00270">
    <property type="entry name" value="DEAD"/>
    <property type="match status" value="1"/>
</dbReference>
<dbReference type="GO" id="GO:0006310">
    <property type="term" value="P:DNA recombination"/>
    <property type="evidence" value="ECO:0007669"/>
    <property type="project" value="TreeGrafter"/>
</dbReference>
<evidence type="ECO:0000256" key="8">
    <source>
        <dbReference type="ARBA" id="ARBA00034808"/>
    </source>
</evidence>
<dbReference type="GO" id="GO:0005737">
    <property type="term" value="C:cytoplasm"/>
    <property type="evidence" value="ECO:0007669"/>
    <property type="project" value="TreeGrafter"/>
</dbReference>
<dbReference type="EMBL" id="FOWQ01000007">
    <property type="protein sequence ID" value="SFP71808.1"/>
    <property type="molecule type" value="Genomic_DNA"/>
</dbReference>
<dbReference type="PANTHER" id="PTHR13710:SF105">
    <property type="entry name" value="ATP-DEPENDENT DNA HELICASE Q1"/>
    <property type="match status" value="1"/>
</dbReference>
<evidence type="ECO:0000256" key="5">
    <source>
        <dbReference type="ARBA" id="ARBA00023125"/>
    </source>
</evidence>
<keyword evidence="2" id="KW-0547">Nucleotide-binding</keyword>
<dbReference type="SMART" id="SM00490">
    <property type="entry name" value="HELICc"/>
    <property type="match status" value="1"/>
</dbReference>
<feature type="region of interest" description="Disordered" evidence="9">
    <location>
        <begin position="585"/>
        <end position="619"/>
    </location>
</feature>
<evidence type="ECO:0000313" key="12">
    <source>
        <dbReference type="EMBL" id="SFP71808.1"/>
    </source>
</evidence>
<evidence type="ECO:0000256" key="6">
    <source>
        <dbReference type="ARBA" id="ARBA00023235"/>
    </source>
</evidence>
<feature type="compositionally biased region" description="Basic and acidic residues" evidence="9">
    <location>
        <begin position="592"/>
        <end position="605"/>
    </location>
</feature>
<dbReference type="InterPro" id="IPR001650">
    <property type="entry name" value="Helicase_C-like"/>
</dbReference>